<protein>
    <submittedName>
        <fullName evidence="2">Uncharacterized protein</fullName>
    </submittedName>
</protein>
<reference evidence="2" key="1">
    <citation type="submission" date="2021-04" db="EMBL/GenBank/DDBJ databases">
        <title>A collection of bacterial strains from the Burkholderia cepacia Research Laboratory and Repository.</title>
        <authorList>
            <person name="Lipuma J."/>
            <person name="Spilker T."/>
        </authorList>
    </citation>
    <scope>NUCLEOTIDE SEQUENCE</scope>
    <source>
        <strain evidence="2">AU36012</strain>
    </source>
</reference>
<accession>A0AA41JJF9</accession>
<evidence type="ECO:0000313" key="2">
    <source>
        <dbReference type="EMBL" id="MBR8129325.1"/>
    </source>
</evidence>
<comment type="caution">
    <text evidence="2">The sequence shown here is derived from an EMBL/GenBank/DDBJ whole genome shotgun (WGS) entry which is preliminary data.</text>
</comment>
<organism evidence="2 3">
    <name type="scientific">Burkholderia ambifaria</name>
    <dbReference type="NCBI Taxonomy" id="152480"/>
    <lineage>
        <taxon>Bacteria</taxon>
        <taxon>Pseudomonadati</taxon>
        <taxon>Pseudomonadota</taxon>
        <taxon>Betaproteobacteria</taxon>
        <taxon>Burkholderiales</taxon>
        <taxon>Burkholderiaceae</taxon>
        <taxon>Burkholderia</taxon>
        <taxon>Burkholderia cepacia complex</taxon>
    </lineage>
</organism>
<name>A0AA41JJF9_9BURK</name>
<dbReference type="AlphaFoldDB" id="A0AA41JJF9"/>
<sequence>MVDVKEELHGGVVRSFRVCVRRSRPNGGAPARDGHRGRVAAAPPHEFEPFL</sequence>
<gene>
    <name evidence="2" type="ORF">KDW93_10095</name>
</gene>
<evidence type="ECO:0000256" key="1">
    <source>
        <dbReference type="SAM" id="MobiDB-lite"/>
    </source>
</evidence>
<feature type="region of interest" description="Disordered" evidence="1">
    <location>
        <begin position="23"/>
        <end position="51"/>
    </location>
</feature>
<dbReference type="RefSeq" id="WP_176090925.1">
    <property type="nucleotide sequence ID" value="NZ_CADERF010000001.1"/>
</dbReference>
<dbReference type="EMBL" id="JAGSVG010000007">
    <property type="protein sequence ID" value="MBR8129325.1"/>
    <property type="molecule type" value="Genomic_DNA"/>
</dbReference>
<evidence type="ECO:0000313" key="3">
    <source>
        <dbReference type="Proteomes" id="UP000682266"/>
    </source>
</evidence>
<proteinExistence type="predicted"/>
<dbReference type="Proteomes" id="UP000682266">
    <property type="component" value="Unassembled WGS sequence"/>
</dbReference>